<feature type="region of interest" description="Disordered" evidence="1">
    <location>
        <begin position="1"/>
        <end position="20"/>
    </location>
</feature>
<reference evidence="4" key="1">
    <citation type="submission" date="2022-10" db="EMBL/GenBank/DDBJ databases">
        <title>Novel sulphate-reducing endosymbionts in the free-living metamonad Anaeramoeba.</title>
        <authorList>
            <person name="Jerlstrom-Hultqvist J."/>
            <person name="Cepicka I."/>
            <person name="Gallot-Lavallee L."/>
            <person name="Salas-Leiva D."/>
            <person name="Curtis B.A."/>
            <person name="Zahonova K."/>
            <person name="Pipaliya S."/>
            <person name="Dacks J."/>
            <person name="Roger A.J."/>
        </authorList>
    </citation>
    <scope>NUCLEOTIDE SEQUENCE</scope>
    <source>
        <strain evidence="4">BMAN</strain>
    </source>
</reference>
<evidence type="ECO:0000259" key="3">
    <source>
        <dbReference type="PROSITE" id="PS51886"/>
    </source>
</evidence>
<accession>A0A9Q0LIP2</accession>
<dbReference type="InterPro" id="IPR011333">
    <property type="entry name" value="SKP1/BTB/POZ_sf"/>
</dbReference>
<name>A0A9Q0LIP2_ANAIG</name>
<dbReference type="AlphaFoldDB" id="A0A9Q0LIP2"/>
<evidence type="ECO:0000313" key="4">
    <source>
        <dbReference type="EMBL" id="KAJ5073518.1"/>
    </source>
</evidence>
<keyword evidence="5" id="KW-1185">Reference proteome</keyword>
<dbReference type="GO" id="GO:0005737">
    <property type="term" value="C:cytoplasm"/>
    <property type="evidence" value="ECO:0007669"/>
    <property type="project" value="TreeGrafter"/>
</dbReference>
<dbReference type="OrthoDB" id="45365at2759"/>
<comment type="caution">
    <text evidence="4">The sequence shown here is derived from an EMBL/GenBank/DDBJ whole genome shotgun (WGS) entry which is preliminary data.</text>
</comment>
<dbReference type="Proteomes" id="UP001149090">
    <property type="component" value="Unassembled WGS sequence"/>
</dbReference>
<dbReference type="InterPro" id="IPR011705">
    <property type="entry name" value="BACK"/>
</dbReference>
<dbReference type="SUPFAM" id="SSF54695">
    <property type="entry name" value="POZ domain"/>
    <property type="match status" value="1"/>
</dbReference>
<dbReference type="Pfam" id="PF07707">
    <property type="entry name" value="BACK"/>
    <property type="match status" value="1"/>
</dbReference>
<dbReference type="SMART" id="SM00584">
    <property type="entry name" value="TLDc"/>
    <property type="match status" value="1"/>
</dbReference>
<dbReference type="EMBL" id="JAPDFW010000074">
    <property type="protein sequence ID" value="KAJ5073518.1"/>
    <property type="molecule type" value="Genomic_DNA"/>
</dbReference>
<evidence type="ECO:0000256" key="1">
    <source>
        <dbReference type="SAM" id="MobiDB-lite"/>
    </source>
</evidence>
<dbReference type="Gene3D" id="3.30.710.10">
    <property type="entry name" value="Potassium Channel Kv1.1, Chain A"/>
    <property type="match status" value="1"/>
</dbReference>
<organism evidence="4 5">
    <name type="scientific">Anaeramoeba ignava</name>
    <name type="common">Anaerobic marine amoeba</name>
    <dbReference type="NCBI Taxonomy" id="1746090"/>
    <lineage>
        <taxon>Eukaryota</taxon>
        <taxon>Metamonada</taxon>
        <taxon>Anaeramoebidae</taxon>
        <taxon>Anaeramoeba</taxon>
    </lineage>
</organism>
<feature type="domain" description="TLDc" evidence="3">
    <location>
        <begin position="318"/>
        <end position="508"/>
    </location>
</feature>
<dbReference type="Pfam" id="PF07534">
    <property type="entry name" value="TLD"/>
    <property type="match status" value="1"/>
</dbReference>
<protein>
    <recommendedName>
        <fullName evidence="6">BTB/POZ domain-containing protein</fullName>
    </recommendedName>
</protein>
<feature type="domain" description="BTB" evidence="2">
    <location>
        <begin position="45"/>
        <end position="117"/>
    </location>
</feature>
<dbReference type="PANTHER" id="PTHR46306:SF1">
    <property type="entry name" value="BTB_POZ DOMAIN-CONTAINING PROTEIN 9"/>
    <property type="match status" value="1"/>
</dbReference>
<dbReference type="Pfam" id="PF00651">
    <property type="entry name" value="BTB"/>
    <property type="match status" value="1"/>
</dbReference>
<dbReference type="InterPro" id="IPR000210">
    <property type="entry name" value="BTB/POZ_dom"/>
</dbReference>
<dbReference type="CDD" id="cd18186">
    <property type="entry name" value="BTB_POZ_ZBTB_KLHL-like"/>
    <property type="match status" value="1"/>
</dbReference>
<evidence type="ECO:0000313" key="5">
    <source>
        <dbReference type="Proteomes" id="UP001149090"/>
    </source>
</evidence>
<dbReference type="Gene3D" id="1.25.40.420">
    <property type="match status" value="1"/>
</dbReference>
<dbReference type="PROSITE" id="PS51886">
    <property type="entry name" value="TLDC"/>
    <property type="match status" value="1"/>
</dbReference>
<dbReference type="InterPro" id="IPR006571">
    <property type="entry name" value="TLDc_dom"/>
</dbReference>
<evidence type="ECO:0000259" key="2">
    <source>
        <dbReference type="PROSITE" id="PS50097"/>
    </source>
</evidence>
<sequence length="508" mass="58957">MFISENIKKQTNQKPDLKEGEKEIHNWKTLSTNYKQLFSPSNEFSDFQVIVTSPSNNLNYFNCHKCILASRNEYFQGLLRSGMKESIESKVIINGILPSIMEIILEYIYSGSMKISLENALEVLDAAKRFLLDKQIVREINSFISENINSENVCQIMDFAEQKQLNDMQKRCSKFIQKNLKKMCENESILNLSEDLFKKLLNEEIQAIFITEFELFKVIIKWAQKRLNLPFGMEFIDQENSEMIKKEIQDLIHGVRFISMTQEELQQISSLKIIPDEYMVPILQSKQNKQTDSNQNFTDLIKDSKILTPRNYGVKESDILSKNPGWLKFLDHWIKTPGFVSQMKLGYSGVKHGFAIPTFHSKCDNRGQTLVLIETNKNFIFGGFTSVGWVSDPSKWVRYRHPGYIKDSKAFIFSLKKGDKKRTPKRFRVIKKRSVFAIHYNDNILLFGKGGGNADIRLLWNGSILLNYSNFGHTYHLPPDMKVDTVVAQSYLAGEFQWDVKNIEVFFN</sequence>
<dbReference type="CDD" id="cd14733">
    <property type="entry name" value="BACK"/>
    <property type="match status" value="1"/>
</dbReference>
<dbReference type="SMART" id="SM00225">
    <property type="entry name" value="BTB"/>
    <property type="match status" value="1"/>
</dbReference>
<evidence type="ECO:0008006" key="6">
    <source>
        <dbReference type="Google" id="ProtNLM"/>
    </source>
</evidence>
<dbReference type="PROSITE" id="PS50097">
    <property type="entry name" value="BTB"/>
    <property type="match status" value="1"/>
</dbReference>
<proteinExistence type="predicted"/>
<gene>
    <name evidence="4" type="ORF">M0811_08635</name>
</gene>
<dbReference type="InterPro" id="IPR052407">
    <property type="entry name" value="BTB_POZ_domain_cont_9"/>
</dbReference>
<dbReference type="PANTHER" id="PTHR46306">
    <property type="entry name" value="BTB/POZ DOMAIN-CONTAINING PROTEIN 9"/>
    <property type="match status" value="1"/>
</dbReference>
<dbReference type="SMART" id="SM00875">
    <property type="entry name" value="BACK"/>
    <property type="match status" value="1"/>
</dbReference>